<evidence type="ECO:0000313" key="2">
    <source>
        <dbReference type="EMBL" id="ETO16388.1"/>
    </source>
</evidence>
<sequence>MSETAVVSEYNSAADENMDPNLVEPQKKQNNKTADENGNKAEPEKTKENKQSPYYDKDQNEVLDLQKEDIEEKIYLFLVQSNTAQVGFKEVRSHLEKSYNLPSKSLKNKKEFYQFFLKNFYSKKKKTTKKKKGN</sequence>
<comment type="caution">
    <text evidence="2">The sequence shown here is derived from an EMBL/GenBank/DDBJ whole genome shotgun (WGS) entry which is preliminary data.</text>
</comment>
<name>X6MQZ4_RETFI</name>
<dbReference type="Proteomes" id="UP000023152">
    <property type="component" value="Unassembled WGS sequence"/>
</dbReference>
<feature type="region of interest" description="Disordered" evidence="1">
    <location>
        <begin position="1"/>
        <end position="59"/>
    </location>
</feature>
<evidence type="ECO:0000256" key="1">
    <source>
        <dbReference type="SAM" id="MobiDB-lite"/>
    </source>
</evidence>
<proteinExistence type="predicted"/>
<evidence type="ECO:0000313" key="3">
    <source>
        <dbReference type="Proteomes" id="UP000023152"/>
    </source>
</evidence>
<dbReference type="AlphaFoldDB" id="X6MQZ4"/>
<feature type="compositionally biased region" description="Basic and acidic residues" evidence="1">
    <location>
        <begin position="33"/>
        <end position="59"/>
    </location>
</feature>
<keyword evidence="3" id="KW-1185">Reference proteome</keyword>
<feature type="compositionally biased region" description="Polar residues" evidence="1">
    <location>
        <begin position="1"/>
        <end position="11"/>
    </location>
</feature>
<protein>
    <submittedName>
        <fullName evidence="2">Uncharacterized protein</fullName>
    </submittedName>
</protein>
<dbReference type="EMBL" id="ASPP01018307">
    <property type="protein sequence ID" value="ETO16388.1"/>
    <property type="molecule type" value="Genomic_DNA"/>
</dbReference>
<gene>
    <name evidence="2" type="ORF">RFI_20961</name>
</gene>
<reference evidence="2 3" key="1">
    <citation type="journal article" date="2013" name="Curr. Biol.">
        <title>The Genome of the Foraminiferan Reticulomyxa filosa.</title>
        <authorList>
            <person name="Glockner G."/>
            <person name="Hulsmann N."/>
            <person name="Schleicher M."/>
            <person name="Noegel A.A."/>
            <person name="Eichinger L."/>
            <person name="Gallinger C."/>
            <person name="Pawlowski J."/>
            <person name="Sierra R."/>
            <person name="Euteneuer U."/>
            <person name="Pillet L."/>
            <person name="Moustafa A."/>
            <person name="Platzer M."/>
            <person name="Groth M."/>
            <person name="Szafranski K."/>
            <person name="Schliwa M."/>
        </authorList>
    </citation>
    <scope>NUCLEOTIDE SEQUENCE [LARGE SCALE GENOMIC DNA]</scope>
</reference>
<organism evidence="2 3">
    <name type="scientific">Reticulomyxa filosa</name>
    <dbReference type="NCBI Taxonomy" id="46433"/>
    <lineage>
        <taxon>Eukaryota</taxon>
        <taxon>Sar</taxon>
        <taxon>Rhizaria</taxon>
        <taxon>Retaria</taxon>
        <taxon>Foraminifera</taxon>
        <taxon>Monothalamids</taxon>
        <taxon>Reticulomyxidae</taxon>
        <taxon>Reticulomyxa</taxon>
    </lineage>
</organism>
<accession>X6MQZ4</accession>